<dbReference type="EMBL" id="JAUEPP010000008">
    <property type="protein sequence ID" value="KAK3338061.1"/>
    <property type="molecule type" value="Genomic_DNA"/>
</dbReference>
<comment type="caution">
    <text evidence="1">The sequence shown here is derived from an EMBL/GenBank/DDBJ whole genome shotgun (WGS) entry which is preliminary data.</text>
</comment>
<dbReference type="AlphaFoldDB" id="A0AAE0J886"/>
<keyword evidence="2" id="KW-1185">Reference proteome</keyword>
<name>A0AAE0J886_9PEZI</name>
<reference evidence="1" key="1">
    <citation type="journal article" date="2023" name="Mol. Phylogenet. Evol.">
        <title>Genome-scale phylogeny and comparative genomics of the fungal order Sordariales.</title>
        <authorList>
            <person name="Hensen N."/>
            <person name="Bonometti L."/>
            <person name="Westerberg I."/>
            <person name="Brannstrom I.O."/>
            <person name="Guillou S."/>
            <person name="Cros-Aarteil S."/>
            <person name="Calhoun S."/>
            <person name="Haridas S."/>
            <person name="Kuo A."/>
            <person name="Mondo S."/>
            <person name="Pangilinan J."/>
            <person name="Riley R."/>
            <person name="LaButti K."/>
            <person name="Andreopoulos B."/>
            <person name="Lipzen A."/>
            <person name="Chen C."/>
            <person name="Yan M."/>
            <person name="Daum C."/>
            <person name="Ng V."/>
            <person name="Clum A."/>
            <person name="Steindorff A."/>
            <person name="Ohm R.A."/>
            <person name="Martin F."/>
            <person name="Silar P."/>
            <person name="Natvig D.O."/>
            <person name="Lalanne C."/>
            <person name="Gautier V."/>
            <person name="Ament-Velasquez S.L."/>
            <person name="Kruys A."/>
            <person name="Hutchinson M.I."/>
            <person name="Powell A.J."/>
            <person name="Barry K."/>
            <person name="Miller A.N."/>
            <person name="Grigoriev I.V."/>
            <person name="Debuchy R."/>
            <person name="Gladieux P."/>
            <person name="Hiltunen Thoren M."/>
            <person name="Johannesson H."/>
        </authorList>
    </citation>
    <scope>NUCLEOTIDE SEQUENCE</scope>
    <source>
        <strain evidence="1">CBS 560.94</strain>
    </source>
</reference>
<reference evidence="1" key="2">
    <citation type="submission" date="2023-06" db="EMBL/GenBank/DDBJ databases">
        <authorList>
            <consortium name="Lawrence Berkeley National Laboratory"/>
            <person name="Haridas S."/>
            <person name="Hensen N."/>
            <person name="Bonometti L."/>
            <person name="Westerberg I."/>
            <person name="Brannstrom I.O."/>
            <person name="Guillou S."/>
            <person name="Cros-Aarteil S."/>
            <person name="Calhoun S."/>
            <person name="Kuo A."/>
            <person name="Mondo S."/>
            <person name="Pangilinan J."/>
            <person name="Riley R."/>
            <person name="Labutti K."/>
            <person name="Andreopoulos B."/>
            <person name="Lipzen A."/>
            <person name="Chen C."/>
            <person name="Yanf M."/>
            <person name="Daum C."/>
            <person name="Ng V."/>
            <person name="Clum A."/>
            <person name="Steindorff A."/>
            <person name="Ohm R."/>
            <person name="Martin F."/>
            <person name="Silar P."/>
            <person name="Natvig D."/>
            <person name="Lalanne C."/>
            <person name="Gautier V."/>
            <person name="Ament-Velasquez S.L."/>
            <person name="Kruys A."/>
            <person name="Hutchinson M.I."/>
            <person name="Powell A.J."/>
            <person name="Barry K."/>
            <person name="Miller A.N."/>
            <person name="Grigoriev I.V."/>
            <person name="Debuchy R."/>
            <person name="Gladieux P."/>
            <person name="Thoren M.H."/>
            <person name="Johannesson H."/>
        </authorList>
    </citation>
    <scope>NUCLEOTIDE SEQUENCE</scope>
    <source>
        <strain evidence="1">CBS 560.94</strain>
    </source>
</reference>
<accession>A0AAE0J886</accession>
<dbReference type="RefSeq" id="XP_062677512.1">
    <property type="nucleotide sequence ID" value="XM_062825780.1"/>
</dbReference>
<gene>
    <name evidence="1" type="ORF">B0H65DRAFT_445982</name>
</gene>
<evidence type="ECO:0000313" key="1">
    <source>
        <dbReference type="EMBL" id="KAK3338061.1"/>
    </source>
</evidence>
<proteinExistence type="predicted"/>
<organism evidence="1 2">
    <name type="scientific">Neurospora tetraspora</name>
    <dbReference type="NCBI Taxonomy" id="94610"/>
    <lineage>
        <taxon>Eukaryota</taxon>
        <taxon>Fungi</taxon>
        <taxon>Dikarya</taxon>
        <taxon>Ascomycota</taxon>
        <taxon>Pezizomycotina</taxon>
        <taxon>Sordariomycetes</taxon>
        <taxon>Sordariomycetidae</taxon>
        <taxon>Sordariales</taxon>
        <taxon>Sordariaceae</taxon>
        <taxon>Neurospora</taxon>
    </lineage>
</organism>
<dbReference type="GeneID" id="87862934"/>
<evidence type="ECO:0000313" key="2">
    <source>
        <dbReference type="Proteomes" id="UP001278500"/>
    </source>
</evidence>
<protein>
    <submittedName>
        <fullName evidence="1">Uncharacterized protein</fullName>
    </submittedName>
</protein>
<dbReference type="Proteomes" id="UP001278500">
    <property type="component" value="Unassembled WGS sequence"/>
</dbReference>
<sequence length="205" mass="23525">MSCVREDSLSLRSGRFIVCLSVCLSGCYDTTSPSARLNFIFMASQAPPETKALEVSSRVSSWCKDCDVCRMCIPGEGLTKRSGVTRERDLEDLYKSAADGCLTCKIIGDAFESLLNYETFRFRPRTMNIYLLNLNDELRSMYVYLYVPPSLSQPWHRSGIFYFYAKGQLFYITSSCWLSSALNRLFQEFTFQFSCQNLYTNARQN</sequence>